<protein>
    <submittedName>
        <fullName evidence="1">Uncharacterized protein</fullName>
    </submittedName>
</protein>
<accession>A0AAE3D2U0</accession>
<dbReference type="EMBL" id="JAICBX010000004">
    <property type="protein sequence ID" value="MBW8639517.1"/>
    <property type="molecule type" value="Genomic_DNA"/>
</dbReference>
<dbReference type="Proteomes" id="UP001196509">
    <property type="component" value="Unassembled WGS sequence"/>
</dbReference>
<keyword evidence="2" id="KW-1185">Reference proteome</keyword>
<proteinExistence type="predicted"/>
<sequence length="157" mass="17517">MIKKIAIALSILILAFVAELSIQVAMKFNDGGYSIVSKLPRAVQRLYFSYTLQPTFGYFRNCARKHSAFRLIESDVSDGRKNRLSYDRRLLIPYLSDGYPMFSGVNCPILMEPLPRIAKEALISSGNTAAIEEAIAFYPKDGRFMPVLKNAISGDGN</sequence>
<evidence type="ECO:0000313" key="2">
    <source>
        <dbReference type="Proteomes" id="UP001196509"/>
    </source>
</evidence>
<evidence type="ECO:0000313" key="1">
    <source>
        <dbReference type="EMBL" id="MBW8639517.1"/>
    </source>
</evidence>
<comment type="caution">
    <text evidence="1">The sequence shown here is derived from an EMBL/GenBank/DDBJ whole genome shotgun (WGS) entry which is preliminary data.</text>
</comment>
<name>A0AAE3D2U0_9HYPH</name>
<gene>
    <name evidence="1" type="ORF">K1W69_20160</name>
</gene>
<dbReference type="AlphaFoldDB" id="A0AAE3D2U0"/>
<organism evidence="1 2">
    <name type="scientific">Flavimaribacter sediminis</name>
    <dbReference type="NCBI Taxonomy" id="2865987"/>
    <lineage>
        <taxon>Bacteria</taxon>
        <taxon>Pseudomonadati</taxon>
        <taxon>Pseudomonadota</taxon>
        <taxon>Alphaproteobacteria</taxon>
        <taxon>Hyphomicrobiales</taxon>
        <taxon>Rhizobiaceae</taxon>
        <taxon>Flavimaribacter</taxon>
    </lineage>
</organism>
<reference evidence="1" key="1">
    <citation type="submission" date="2021-08" db="EMBL/GenBank/DDBJ databases">
        <title>Hoeflea bacterium WL0058 sp. nov., isolated from the sediment.</title>
        <authorList>
            <person name="Wang L."/>
            <person name="Zhang D."/>
        </authorList>
    </citation>
    <scope>NUCLEOTIDE SEQUENCE</scope>
    <source>
        <strain evidence="1">WL0058</strain>
    </source>
</reference>
<dbReference type="RefSeq" id="WP_220230243.1">
    <property type="nucleotide sequence ID" value="NZ_JAICBX010000004.1"/>
</dbReference>